<dbReference type="EMBL" id="JACYTO010000001">
    <property type="protein sequence ID" value="MBD8502856.1"/>
    <property type="molecule type" value="Genomic_DNA"/>
</dbReference>
<feature type="transmembrane region" description="Helical" evidence="7">
    <location>
        <begin position="451"/>
        <end position="472"/>
    </location>
</feature>
<keyword evidence="3" id="KW-0479">Metal-binding</keyword>
<sequence>MNKPIAIVSQQAAASRRPAANVLTRWPLLGHALRRGYLMTGLRVVVLSLFGVAVLAGLLAEDARTGLTVLLLWGIFWPLLTSVLTPTLGNAWCGICPHGFVGKWLNRIGLRRSFPAHLRGVWIGLLSLVLCYWVIAYAMPGALSASTRTTAWYFLTFSLAAFAFFYVFKDMAWCKHLCPLGRLLATHGKVGVLQIDTDRQDCSNCRSFECARSCAWHLSPFRFQQRNNMDQCTLCLDCVAACDSAHLVVRPPGRALGRNIVGADRDEMWVFLVILAVAGVGVQFLHGLQHTPLKEHLPWNVAGNWVQGYLPFDAEVFRMGGLFALVLALALTLATGWWAYRRAARLAGREWRETANSLACALAPLAIIGLIPHAVMMFAMRNAHALANEAGVLLGQSWQVQPLAQRGDAWLGWLNLLPYVAIAWTLWLVWQRAGLLVSTHRLQWRVWAYGSAPVWLYASVMVIKLGAMLWMAPAAHVH</sequence>
<dbReference type="InterPro" id="IPR051684">
    <property type="entry name" value="Electron_Trans/Redox"/>
</dbReference>
<keyword evidence="2" id="KW-0004">4Fe-4S</keyword>
<proteinExistence type="predicted"/>
<evidence type="ECO:0000256" key="1">
    <source>
        <dbReference type="ARBA" id="ARBA00022448"/>
    </source>
</evidence>
<dbReference type="InterPro" id="IPR017896">
    <property type="entry name" value="4Fe4S_Fe-S-bd"/>
</dbReference>
<evidence type="ECO:0000256" key="4">
    <source>
        <dbReference type="ARBA" id="ARBA00022982"/>
    </source>
</evidence>
<gene>
    <name evidence="9" type="ORF">IFO67_08180</name>
</gene>
<dbReference type="Pfam" id="PF12801">
    <property type="entry name" value="Fer4_5"/>
    <property type="match status" value="2"/>
</dbReference>
<dbReference type="RefSeq" id="WP_187717604.1">
    <property type="nucleotide sequence ID" value="NZ_JACTAH010000001.1"/>
</dbReference>
<feature type="domain" description="4Fe-4S ferredoxin-type" evidence="8">
    <location>
        <begin position="223"/>
        <end position="252"/>
    </location>
</feature>
<feature type="transmembrane region" description="Helical" evidence="7">
    <location>
        <begin position="151"/>
        <end position="168"/>
    </location>
</feature>
<dbReference type="SUPFAM" id="SSF54862">
    <property type="entry name" value="4Fe-4S ferredoxins"/>
    <property type="match status" value="1"/>
</dbReference>
<feature type="transmembrane region" description="Helical" evidence="7">
    <location>
        <begin position="37"/>
        <end position="59"/>
    </location>
</feature>
<keyword evidence="10" id="KW-1185">Reference proteome</keyword>
<feature type="transmembrane region" description="Helical" evidence="7">
    <location>
        <begin position="116"/>
        <end position="139"/>
    </location>
</feature>
<keyword evidence="7" id="KW-0812">Transmembrane</keyword>
<comment type="caution">
    <text evidence="9">The sequence shown here is derived from an EMBL/GenBank/DDBJ whole genome shotgun (WGS) entry which is preliminary data.</text>
</comment>
<feature type="transmembrane region" description="Helical" evidence="7">
    <location>
        <begin position="410"/>
        <end position="430"/>
    </location>
</feature>
<keyword evidence="5" id="KW-0408">Iron</keyword>
<keyword evidence="4" id="KW-0249">Electron transport</keyword>
<keyword evidence="6" id="KW-0411">Iron-sulfur</keyword>
<evidence type="ECO:0000313" key="9">
    <source>
        <dbReference type="EMBL" id="MBD8502856.1"/>
    </source>
</evidence>
<keyword evidence="7" id="KW-0472">Membrane</keyword>
<feature type="transmembrane region" description="Helical" evidence="7">
    <location>
        <begin position="319"/>
        <end position="340"/>
    </location>
</feature>
<keyword evidence="1" id="KW-0813">Transport</keyword>
<evidence type="ECO:0000256" key="3">
    <source>
        <dbReference type="ARBA" id="ARBA00022723"/>
    </source>
</evidence>
<evidence type="ECO:0000256" key="6">
    <source>
        <dbReference type="ARBA" id="ARBA00023014"/>
    </source>
</evidence>
<accession>A0ABR9B9J0</accession>
<dbReference type="PROSITE" id="PS51379">
    <property type="entry name" value="4FE4S_FER_2"/>
    <property type="match status" value="1"/>
</dbReference>
<evidence type="ECO:0000256" key="7">
    <source>
        <dbReference type="SAM" id="Phobius"/>
    </source>
</evidence>
<keyword evidence="7" id="KW-1133">Transmembrane helix</keyword>
<name>A0ABR9B9J0_9RHOO</name>
<evidence type="ECO:0000313" key="10">
    <source>
        <dbReference type="Proteomes" id="UP000603602"/>
    </source>
</evidence>
<feature type="transmembrane region" description="Helical" evidence="7">
    <location>
        <begin position="361"/>
        <end position="380"/>
    </location>
</feature>
<evidence type="ECO:0000256" key="5">
    <source>
        <dbReference type="ARBA" id="ARBA00023004"/>
    </source>
</evidence>
<dbReference type="Proteomes" id="UP000603602">
    <property type="component" value="Unassembled WGS sequence"/>
</dbReference>
<dbReference type="PANTHER" id="PTHR30176:SF3">
    <property type="entry name" value="FERREDOXIN-TYPE PROTEIN NAPH"/>
    <property type="match status" value="1"/>
</dbReference>
<feature type="transmembrane region" description="Helical" evidence="7">
    <location>
        <begin position="71"/>
        <end position="95"/>
    </location>
</feature>
<evidence type="ECO:0000256" key="2">
    <source>
        <dbReference type="ARBA" id="ARBA00022485"/>
    </source>
</evidence>
<dbReference type="PANTHER" id="PTHR30176">
    <property type="entry name" value="FERREDOXIN-TYPE PROTEIN NAPH"/>
    <property type="match status" value="1"/>
</dbReference>
<reference evidence="10" key="1">
    <citation type="submission" date="2023-07" db="EMBL/GenBank/DDBJ databases">
        <title>Thauera sp. CAU 1555 isolated from sand of Yaerae Beach.</title>
        <authorList>
            <person name="Kim W."/>
        </authorList>
    </citation>
    <scope>NUCLEOTIDE SEQUENCE [LARGE SCALE GENOMIC DNA]</scope>
    <source>
        <strain evidence="10">CAU 1555</strain>
    </source>
</reference>
<organism evidence="9 10">
    <name type="scientific">Thauera sedimentorum</name>
    <dbReference type="NCBI Taxonomy" id="2767595"/>
    <lineage>
        <taxon>Bacteria</taxon>
        <taxon>Pseudomonadati</taxon>
        <taxon>Pseudomonadota</taxon>
        <taxon>Betaproteobacteria</taxon>
        <taxon>Rhodocyclales</taxon>
        <taxon>Zoogloeaceae</taxon>
        <taxon>Thauera</taxon>
    </lineage>
</organism>
<feature type="transmembrane region" description="Helical" evidence="7">
    <location>
        <begin position="268"/>
        <end position="288"/>
    </location>
</feature>
<evidence type="ECO:0000259" key="8">
    <source>
        <dbReference type="PROSITE" id="PS51379"/>
    </source>
</evidence>
<protein>
    <submittedName>
        <fullName evidence="9">4Fe-4S binding protein</fullName>
    </submittedName>
</protein>